<dbReference type="OrthoDB" id="5987308at2"/>
<reference evidence="1 2" key="1">
    <citation type="submission" date="2019-05" db="EMBL/GenBank/DDBJ databases">
        <title>Burkholderia sp. DHOD12, isolated from subtropical forest soil.</title>
        <authorList>
            <person name="Gao Z.-H."/>
            <person name="Qiu L.-H."/>
        </authorList>
    </citation>
    <scope>NUCLEOTIDE SEQUENCE [LARGE SCALE GENOMIC DNA]</scope>
    <source>
        <strain evidence="1 2">DHOD12</strain>
    </source>
</reference>
<gene>
    <name evidence="1" type="ORF">FAZ95_38485</name>
</gene>
<organism evidence="1 2">
    <name type="scientific">Trinickia violacea</name>
    <dbReference type="NCBI Taxonomy" id="2571746"/>
    <lineage>
        <taxon>Bacteria</taxon>
        <taxon>Pseudomonadati</taxon>
        <taxon>Pseudomonadota</taxon>
        <taxon>Betaproteobacteria</taxon>
        <taxon>Burkholderiales</taxon>
        <taxon>Burkholderiaceae</taxon>
        <taxon>Trinickia</taxon>
    </lineage>
</organism>
<keyword evidence="2" id="KW-1185">Reference proteome</keyword>
<dbReference type="KEGG" id="tvl:FAZ95_38485"/>
<dbReference type="Proteomes" id="UP000298656">
    <property type="component" value="Chromosome 2"/>
</dbReference>
<accession>A0A4P8J3H2</accession>
<evidence type="ECO:0000313" key="1">
    <source>
        <dbReference type="EMBL" id="QCP55065.1"/>
    </source>
</evidence>
<dbReference type="Gene3D" id="1.20.1290.10">
    <property type="entry name" value="AhpD-like"/>
    <property type="match status" value="1"/>
</dbReference>
<dbReference type="InterPro" id="IPR029032">
    <property type="entry name" value="AhpD-like"/>
</dbReference>
<dbReference type="SUPFAM" id="SSF69118">
    <property type="entry name" value="AhpD-like"/>
    <property type="match status" value="1"/>
</dbReference>
<name>A0A4P8J3H2_9BURK</name>
<proteinExistence type="predicted"/>
<sequence>MRLPLLSPSSLSGDQKELYDSIMTVVNEAFGSFTVRNQDGALLGPFNPMLHFPAFGKAAWAMNKTMYDHTTLPNSVLQVAVLVTGTRLGARFQIYGHERMALASGVPAEKIATIVAGERPTDLTREEAVAYDVAAALNRGARLPESLYNAGVETFGKEGMAEIIFLVGCFHLVAIILNGYDVPVPDTDD</sequence>
<dbReference type="PANTHER" id="PTHR34846">
    <property type="entry name" value="4-CARBOXYMUCONOLACTONE DECARBOXYLASE FAMILY PROTEIN (AFU_ORTHOLOGUE AFUA_6G11590)"/>
    <property type="match status" value="1"/>
</dbReference>
<dbReference type="EMBL" id="CP040078">
    <property type="protein sequence ID" value="QCP55065.1"/>
    <property type="molecule type" value="Genomic_DNA"/>
</dbReference>
<dbReference type="PANTHER" id="PTHR34846:SF11">
    <property type="entry name" value="4-CARBOXYMUCONOLACTONE DECARBOXYLASE FAMILY PROTEIN (AFU_ORTHOLOGUE AFUA_6G11590)"/>
    <property type="match status" value="1"/>
</dbReference>
<evidence type="ECO:0000313" key="2">
    <source>
        <dbReference type="Proteomes" id="UP000298656"/>
    </source>
</evidence>
<dbReference type="AlphaFoldDB" id="A0A4P8J3H2"/>
<protein>
    <submittedName>
        <fullName evidence="1">4-carboxymuconolactone decarboxylase</fullName>
    </submittedName>
</protein>